<keyword evidence="2" id="KW-1185">Reference proteome</keyword>
<evidence type="ECO:0008006" key="3">
    <source>
        <dbReference type="Google" id="ProtNLM"/>
    </source>
</evidence>
<reference evidence="1" key="3">
    <citation type="submission" date="2025-09" db="UniProtKB">
        <authorList>
            <consortium name="Ensembl"/>
        </authorList>
    </citation>
    <scope>IDENTIFICATION</scope>
</reference>
<dbReference type="Ensembl" id="ENSPNAT00000031207.2">
    <property type="protein sequence ID" value="ENSPNAP00000020548.2"/>
    <property type="gene ID" value="ENSPNAG00000027416.2"/>
</dbReference>
<sequence>MVLSLKIISWNIRGIVSPAKRTKVLNHLNTLKSDICFIQETHLTEAASRNLTINNGLARLITLAYCFKLSILLSLHKI</sequence>
<dbReference type="Gene3D" id="3.60.10.10">
    <property type="entry name" value="Endonuclease/exonuclease/phosphatase"/>
    <property type="match status" value="1"/>
</dbReference>
<dbReference type="AlphaFoldDB" id="A0A3B4DAS6"/>
<evidence type="ECO:0000313" key="1">
    <source>
        <dbReference type="Ensembl" id="ENSPNAP00000020548.2"/>
    </source>
</evidence>
<dbReference type="OMA" id="EVCHIII"/>
<reference evidence="1" key="2">
    <citation type="submission" date="2025-08" db="UniProtKB">
        <authorList>
            <consortium name="Ensembl"/>
        </authorList>
    </citation>
    <scope>IDENTIFICATION</scope>
</reference>
<dbReference type="Proteomes" id="UP001501920">
    <property type="component" value="Chromosome 16"/>
</dbReference>
<dbReference type="InterPro" id="IPR036691">
    <property type="entry name" value="Endo/exonu/phosph_ase_sf"/>
</dbReference>
<name>A0A3B4DAS6_PYGNA</name>
<dbReference type="STRING" id="42514.ENSPNAP00000020548"/>
<dbReference type="GeneTree" id="ENSGT01120000275687"/>
<reference evidence="1 2" key="1">
    <citation type="submission" date="2020-10" db="EMBL/GenBank/DDBJ databases">
        <title>Pygocentrus nattereri (red-bellied piranha) genome, fPygNat1, primary haplotype.</title>
        <authorList>
            <person name="Myers G."/>
            <person name="Meyer A."/>
            <person name="Karagic N."/>
            <person name="Pippel M."/>
            <person name="Winkler S."/>
            <person name="Tracey A."/>
            <person name="Wood J."/>
            <person name="Formenti G."/>
            <person name="Howe K."/>
            <person name="Fedrigo O."/>
            <person name="Jarvis E.D."/>
        </authorList>
    </citation>
    <scope>NUCLEOTIDE SEQUENCE [LARGE SCALE GENOMIC DNA]</scope>
</reference>
<evidence type="ECO:0000313" key="2">
    <source>
        <dbReference type="Proteomes" id="UP001501920"/>
    </source>
</evidence>
<dbReference type="SUPFAM" id="SSF56219">
    <property type="entry name" value="DNase I-like"/>
    <property type="match status" value="1"/>
</dbReference>
<protein>
    <recommendedName>
        <fullName evidence="3">Endonuclease/exonuclease/phosphatase domain-containing protein</fullName>
    </recommendedName>
</protein>
<accession>A0A3B4DAS6</accession>
<organism evidence="1 2">
    <name type="scientific">Pygocentrus nattereri</name>
    <name type="common">Red-bellied piranha</name>
    <dbReference type="NCBI Taxonomy" id="42514"/>
    <lineage>
        <taxon>Eukaryota</taxon>
        <taxon>Metazoa</taxon>
        <taxon>Chordata</taxon>
        <taxon>Craniata</taxon>
        <taxon>Vertebrata</taxon>
        <taxon>Euteleostomi</taxon>
        <taxon>Actinopterygii</taxon>
        <taxon>Neopterygii</taxon>
        <taxon>Teleostei</taxon>
        <taxon>Ostariophysi</taxon>
        <taxon>Characiformes</taxon>
        <taxon>Characoidei</taxon>
        <taxon>Pygocentrus</taxon>
    </lineage>
</organism>
<proteinExistence type="predicted"/>